<evidence type="ECO:0000256" key="1">
    <source>
        <dbReference type="SAM" id="Phobius"/>
    </source>
</evidence>
<dbReference type="Proteomes" id="UP000230750">
    <property type="component" value="Unassembled WGS sequence"/>
</dbReference>
<keyword evidence="3" id="KW-1185">Reference proteome</keyword>
<reference evidence="2 3" key="1">
    <citation type="journal article" date="2017" name="PLoS Biol.">
        <title>The sea cucumber genome provides insights into morphological evolution and visceral regeneration.</title>
        <authorList>
            <person name="Zhang X."/>
            <person name="Sun L."/>
            <person name="Yuan J."/>
            <person name="Sun Y."/>
            <person name="Gao Y."/>
            <person name="Zhang L."/>
            <person name="Li S."/>
            <person name="Dai H."/>
            <person name="Hamel J.F."/>
            <person name="Liu C."/>
            <person name="Yu Y."/>
            <person name="Liu S."/>
            <person name="Lin W."/>
            <person name="Guo K."/>
            <person name="Jin S."/>
            <person name="Xu P."/>
            <person name="Storey K.B."/>
            <person name="Huan P."/>
            <person name="Zhang T."/>
            <person name="Zhou Y."/>
            <person name="Zhang J."/>
            <person name="Lin C."/>
            <person name="Li X."/>
            <person name="Xing L."/>
            <person name="Huo D."/>
            <person name="Sun M."/>
            <person name="Wang L."/>
            <person name="Mercier A."/>
            <person name="Li F."/>
            <person name="Yang H."/>
            <person name="Xiang J."/>
        </authorList>
    </citation>
    <scope>NUCLEOTIDE SEQUENCE [LARGE SCALE GENOMIC DNA]</scope>
    <source>
        <strain evidence="2">Shaxun</strain>
        <tissue evidence="2">Muscle</tissue>
    </source>
</reference>
<evidence type="ECO:0000313" key="3">
    <source>
        <dbReference type="Proteomes" id="UP000230750"/>
    </source>
</evidence>
<feature type="transmembrane region" description="Helical" evidence="1">
    <location>
        <begin position="183"/>
        <end position="204"/>
    </location>
</feature>
<sequence length="205" mass="22704">MTTILGPLYREIHWSSTKFLAIPENAVTFFPAMLQNRRRTSSHNRVKHKSNFSPTKYYQRAHALDCYLSTETDCSPNGDTCDEFDALLPTVKRTTVTCPTGSQCSKSTIALSNSDVSVTTDEAACITLIQPIENKCYGRDMLDEIMPNFEATLTLVADSLGLTIDDAEICLCDGNVCNHSVKFSVNLALVVFALFVSSATYLNYM</sequence>
<comment type="caution">
    <text evidence="2">The sequence shown here is derived from an EMBL/GenBank/DDBJ whole genome shotgun (WGS) entry which is preliminary data.</text>
</comment>
<protein>
    <submittedName>
        <fullName evidence="2">Uncharacterized protein</fullName>
    </submittedName>
</protein>
<keyword evidence="1" id="KW-0812">Transmembrane</keyword>
<name>A0A2G8JWK4_STIJA</name>
<evidence type="ECO:0000313" key="2">
    <source>
        <dbReference type="EMBL" id="PIK40055.1"/>
    </source>
</evidence>
<dbReference type="AlphaFoldDB" id="A0A2G8JWK4"/>
<keyword evidence="1" id="KW-0472">Membrane</keyword>
<gene>
    <name evidence="2" type="ORF">BSL78_23099</name>
</gene>
<keyword evidence="1" id="KW-1133">Transmembrane helix</keyword>
<dbReference type="EMBL" id="MRZV01001169">
    <property type="protein sequence ID" value="PIK40055.1"/>
    <property type="molecule type" value="Genomic_DNA"/>
</dbReference>
<organism evidence="2 3">
    <name type="scientific">Stichopus japonicus</name>
    <name type="common">Sea cucumber</name>
    <dbReference type="NCBI Taxonomy" id="307972"/>
    <lineage>
        <taxon>Eukaryota</taxon>
        <taxon>Metazoa</taxon>
        <taxon>Echinodermata</taxon>
        <taxon>Eleutherozoa</taxon>
        <taxon>Echinozoa</taxon>
        <taxon>Holothuroidea</taxon>
        <taxon>Aspidochirotacea</taxon>
        <taxon>Aspidochirotida</taxon>
        <taxon>Stichopodidae</taxon>
        <taxon>Apostichopus</taxon>
    </lineage>
</organism>
<accession>A0A2G8JWK4</accession>
<proteinExistence type="predicted"/>